<dbReference type="AlphaFoldDB" id="S9UMP2"/>
<dbReference type="PANTHER" id="PTHR48012">
    <property type="entry name" value="STERILE20-LIKE KINASE, ISOFORM B-RELATED"/>
    <property type="match status" value="1"/>
</dbReference>
<protein>
    <submittedName>
        <fullName evidence="4">Protein tyrosine kinase/Protein kinase domain/Fungal protein kinase, putative</fullName>
    </submittedName>
</protein>
<dbReference type="InterPro" id="IPR050629">
    <property type="entry name" value="STE20/SPS1-PAK"/>
</dbReference>
<dbReference type="Pfam" id="PF00069">
    <property type="entry name" value="Pkinase"/>
    <property type="match status" value="1"/>
</dbReference>
<gene>
    <name evidence="4" type="ORF">ADEAN_000008200</name>
</gene>
<dbReference type="PROSITE" id="PS00108">
    <property type="entry name" value="PROTEIN_KINASE_ST"/>
    <property type="match status" value="1"/>
</dbReference>
<dbReference type="InterPro" id="IPR001245">
    <property type="entry name" value="Ser-Thr/Tyr_kinase_cat_dom"/>
</dbReference>
<dbReference type="Proteomes" id="UP000515908">
    <property type="component" value="Chromosome 01"/>
</dbReference>
<dbReference type="FunFam" id="1.10.510.10:FF:000421">
    <property type="entry name" value="Serine/threonine-protein kinase PAK 6"/>
    <property type="match status" value="1"/>
</dbReference>
<dbReference type="EMBL" id="LR877145">
    <property type="protein sequence ID" value="CAD2212670.1"/>
    <property type="molecule type" value="Genomic_DNA"/>
</dbReference>
<evidence type="ECO:0000259" key="3">
    <source>
        <dbReference type="PROSITE" id="PS50011"/>
    </source>
</evidence>
<reference evidence="4 5" key="1">
    <citation type="submission" date="2020-08" db="EMBL/GenBank/DDBJ databases">
        <authorList>
            <person name="Newling K."/>
            <person name="Davey J."/>
            <person name="Forrester S."/>
        </authorList>
    </citation>
    <scope>NUCLEOTIDE SEQUENCE [LARGE SCALE GENOMIC DNA]</scope>
    <source>
        <strain evidence="5">Crithidia deanei Carvalho (ATCC PRA-265)</strain>
    </source>
</reference>
<accession>S9UMP2</accession>
<dbReference type="VEuPathDB" id="TriTrypDB:ADEAN_000008200"/>
<dbReference type="PANTHER" id="PTHR48012:SF2">
    <property type="entry name" value="STERILE20-LIKE KINASE, ISOFORM B"/>
    <property type="match status" value="1"/>
</dbReference>
<dbReference type="InterPro" id="IPR011009">
    <property type="entry name" value="Kinase-like_dom_sf"/>
</dbReference>
<name>S9UMP2_9TRYP</name>
<feature type="domain" description="Protein kinase" evidence="3">
    <location>
        <begin position="1"/>
        <end position="180"/>
    </location>
</feature>
<dbReference type="SMART" id="SM00220">
    <property type="entry name" value="S_TKc"/>
    <property type="match status" value="1"/>
</dbReference>
<dbReference type="Gene3D" id="1.10.510.10">
    <property type="entry name" value="Transferase(Phosphotransferase) domain 1"/>
    <property type="match status" value="1"/>
</dbReference>
<evidence type="ECO:0000313" key="4">
    <source>
        <dbReference type="EMBL" id="CAD2212670.1"/>
    </source>
</evidence>
<keyword evidence="2" id="KW-0067">ATP-binding</keyword>
<dbReference type="GO" id="GO:0005524">
    <property type="term" value="F:ATP binding"/>
    <property type="evidence" value="ECO:0007669"/>
    <property type="project" value="UniProtKB-KW"/>
</dbReference>
<dbReference type="PROSITE" id="PS50011">
    <property type="entry name" value="PROTEIN_KINASE_DOM"/>
    <property type="match status" value="1"/>
</dbReference>
<evidence type="ECO:0000256" key="2">
    <source>
        <dbReference type="ARBA" id="ARBA00022840"/>
    </source>
</evidence>
<dbReference type="OrthoDB" id="248923at2759"/>
<dbReference type="GO" id="GO:0005737">
    <property type="term" value="C:cytoplasm"/>
    <property type="evidence" value="ECO:0007669"/>
    <property type="project" value="TreeGrafter"/>
</dbReference>
<proteinExistence type="predicted"/>
<dbReference type="PRINTS" id="PR00109">
    <property type="entry name" value="TYRKINASE"/>
</dbReference>
<dbReference type="GO" id="GO:0004674">
    <property type="term" value="F:protein serine/threonine kinase activity"/>
    <property type="evidence" value="ECO:0007669"/>
    <property type="project" value="TreeGrafter"/>
</dbReference>
<keyword evidence="1" id="KW-0547">Nucleotide-binding</keyword>
<dbReference type="InterPro" id="IPR000719">
    <property type="entry name" value="Prot_kinase_dom"/>
</dbReference>
<evidence type="ECO:0000256" key="1">
    <source>
        <dbReference type="ARBA" id="ARBA00022741"/>
    </source>
</evidence>
<organism evidence="4 5">
    <name type="scientific">Angomonas deanei</name>
    <dbReference type="NCBI Taxonomy" id="59799"/>
    <lineage>
        <taxon>Eukaryota</taxon>
        <taxon>Discoba</taxon>
        <taxon>Euglenozoa</taxon>
        <taxon>Kinetoplastea</taxon>
        <taxon>Metakinetoplastina</taxon>
        <taxon>Trypanosomatida</taxon>
        <taxon>Trypanosomatidae</taxon>
        <taxon>Strigomonadinae</taxon>
        <taxon>Angomonas</taxon>
    </lineage>
</organism>
<keyword evidence="5" id="KW-1185">Reference proteome</keyword>
<evidence type="ECO:0000313" key="5">
    <source>
        <dbReference type="Proteomes" id="UP000515908"/>
    </source>
</evidence>
<sequence>MEYCEGGSVDLVHKFLKKPLPEKLIAYVCREVLLGLQYLHKHRLIHRDIKGSNVLLTRDGQVKLADFGVSTQLENTWSRRNTFIGTVLWMAPEAIVEDEYSYKADIWSLGITVIEMAENGPPYPNATIPRLLTLIPKSDPPTLQHKEQWSPQMSLFIKRLLTKEKNARPSATEMLDDPFVATDGVGTREELQSVVEEVLEVRENMSSARVRRGEYSSDATTATFVERGTAGGKNLSSSNSNASPFTAETHQEMEPGFFSDGTVPQLPLLTCSDLSFDELVAGEERGKMSAGEVVAMLYGPAHEGVCSQEPAATLKTTETLQNVYAFNRVRPIEMGLTSKEGQETVRSRQKYGIFLRQIYKI</sequence>
<dbReference type="SUPFAM" id="SSF56112">
    <property type="entry name" value="Protein kinase-like (PK-like)"/>
    <property type="match status" value="1"/>
</dbReference>
<keyword evidence="4" id="KW-0418">Kinase</keyword>
<dbReference type="InterPro" id="IPR008271">
    <property type="entry name" value="Ser/Thr_kinase_AS"/>
</dbReference>
<keyword evidence="4" id="KW-0808">Transferase</keyword>